<dbReference type="SUPFAM" id="SSF52799">
    <property type="entry name" value="(Phosphotyrosine protein) phosphatases II"/>
    <property type="match status" value="1"/>
</dbReference>
<reference evidence="5 6" key="1">
    <citation type="journal article" date="2020" name="ISME J.">
        <title>Uncovering the hidden diversity of litter-decomposition mechanisms in mushroom-forming fungi.</title>
        <authorList>
            <person name="Floudas D."/>
            <person name="Bentzer J."/>
            <person name="Ahren D."/>
            <person name="Johansson T."/>
            <person name="Persson P."/>
            <person name="Tunlid A."/>
        </authorList>
    </citation>
    <scope>NUCLEOTIDE SEQUENCE [LARGE SCALE GENOMIC DNA]</scope>
    <source>
        <strain evidence="5 6">CBS 101986</strain>
    </source>
</reference>
<dbReference type="Pfam" id="PF22784">
    <property type="entry name" value="PTP-SAK"/>
    <property type="match status" value="1"/>
</dbReference>
<dbReference type="GO" id="GO:0016791">
    <property type="term" value="F:phosphatase activity"/>
    <property type="evidence" value="ECO:0007669"/>
    <property type="project" value="UniProtKB-ARBA"/>
</dbReference>
<dbReference type="AlphaFoldDB" id="A0A8H5AXF0"/>
<keyword evidence="3" id="KW-0732">Signal</keyword>
<dbReference type="OrthoDB" id="2017893at2759"/>
<dbReference type="InterPro" id="IPR000387">
    <property type="entry name" value="Tyr_Pase_dom"/>
</dbReference>
<dbReference type="EMBL" id="JAACJJ010000056">
    <property type="protein sequence ID" value="KAF5312729.1"/>
    <property type="molecule type" value="Genomic_DNA"/>
</dbReference>
<evidence type="ECO:0000256" key="1">
    <source>
        <dbReference type="ARBA" id="ARBA00022801"/>
    </source>
</evidence>
<feature type="compositionally biased region" description="Low complexity" evidence="2">
    <location>
        <begin position="206"/>
        <end position="217"/>
    </location>
</feature>
<dbReference type="PANTHER" id="PTHR23339">
    <property type="entry name" value="TYROSINE SPECIFIC PROTEIN PHOSPHATASE AND DUAL SPECIFICITY PROTEIN PHOSPHATASE"/>
    <property type="match status" value="1"/>
</dbReference>
<evidence type="ECO:0000313" key="6">
    <source>
        <dbReference type="Proteomes" id="UP000567179"/>
    </source>
</evidence>
<dbReference type="PROSITE" id="PS00383">
    <property type="entry name" value="TYR_PHOSPHATASE_1"/>
    <property type="match status" value="1"/>
</dbReference>
<feature type="compositionally biased region" description="Basic residues" evidence="2">
    <location>
        <begin position="88"/>
        <end position="97"/>
    </location>
</feature>
<feature type="signal peptide" evidence="3">
    <location>
        <begin position="1"/>
        <end position="21"/>
    </location>
</feature>
<keyword evidence="6" id="KW-1185">Reference proteome</keyword>
<evidence type="ECO:0000256" key="2">
    <source>
        <dbReference type="SAM" id="MobiDB-lite"/>
    </source>
</evidence>
<feature type="compositionally biased region" description="Low complexity" evidence="2">
    <location>
        <begin position="260"/>
        <end position="279"/>
    </location>
</feature>
<accession>A0A8H5AXF0</accession>
<comment type="caution">
    <text evidence="5">The sequence shown here is derived from an EMBL/GenBank/DDBJ whole genome shotgun (WGS) entry which is preliminary data.</text>
</comment>
<feature type="compositionally biased region" description="Low complexity" evidence="2">
    <location>
        <begin position="111"/>
        <end position="124"/>
    </location>
</feature>
<evidence type="ECO:0000313" key="5">
    <source>
        <dbReference type="EMBL" id="KAF5312729.1"/>
    </source>
</evidence>
<evidence type="ECO:0000259" key="4">
    <source>
        <dbReference type="PROSITE" id="PS50056"/>
    </source>
</evidence>
<feature type="region of interest" description="Disordered" evidence="2">
    <location>
        <begin position="200"/>
        <end position="224"/>
    </location>
</feature>
<dbReference type="InterPro" id="IPR057023">
    <property type="entry name" value="PTP-SAK"/>
</dbReference>
<feature type="region of interest" description="Disordered" evidence="2">
    <location>
        <begin position="30"/>
        <end position="140"/>
    </location>
</feature>
<proteinExistence type="predicted"/>
<organism evidence="5 6">
    <name type="scientific">Psilocybe cf. subviscida</name>
    <dbReference type="NCBI Taxonomy" id="2480587"/>
    <lineage>
        <taxon>Eukaryota</taxon>
        <taxon>Fungi</taxon>
        <taxon>Dikarya</taxon>
        <taxon>Basidiomycota</taxon>
        <taxon>Agaricomycotina</taxon>
        <taxon>Agaricomycetes</taxon>
        <taxon>Agaricomycetidae</taxon>
        <taxon>Agaricales</taxon>
        <taxon>Agaricineae</taxon>
        <taxon>Strophariaceae</taxon>
        <taxon>Psilocybe</taxon>
    </lineage>
</organism>
<dbReference type="InterPro" id="IPR029021">
    <property type="entry name" value="Prot-tyrosine_phosphatase-like"/>
</dbReference>
<evidence type="ECO:0000256" key="3">
    <source>
        <dbReference type="SAM" id="SignalP"/>
    </source>
</evidence>
<dbReference type="Proteomes" id="UP000567179">
    <property type="component" value="Unassembled WGS sequence"/>
</dbReference>
<dbReference type="CDD" id="cd14494">
    <property type="entry name" value="PTP_DSP_cys"/>
    <property type="match status" value="1"/>
</dbReference>
<dbReference type="InterPro" id="IPR050561">
    <property type="entry name" value="PTP"/>
</dbReference>
<protein>
    <recommendedName>
        <fullName evidence="4">Tyrosine specific protein phosphatases domain-containing protein</fullName>
    </recommendedName>
</protein>
<sequence length="440" mass="46137">MGQFLSSLSAAISLGVPLALSFLLPWTVSPPRPSIDNSSKPESTEGETTGRGRSSSGSSSSIIKEGRNGSGSGSKKKASVSMGTTPSKRQHLPRRKASILIHAATEDEVTSTELSSSSSASSDSEGPEQACQLTPLPPPVARPRPIPNSYWATPLLLACEYPWCPRTANASGTERPPKLDALLKAGVRCFVDLTEPGELTPYHVESSSSSKSASGMSTPTTESKQTASVLLQRCAVLGIPAEEVSYYRFPIQDRSLPPIISASSSTSSNSSSSSSSDSTPSPPSPTASSKCPLISRALALLSANAAQGKITAVHCRGGIGRTGVVVGCFLIHSGYISSGATEGDEAGENALRLIEREWKGVAKSNRYPQSPETGPQVEYVRHYRKEAPSLGGVGEKMRSGTGARKATSVAVQFETGSDDATRMITTTTKRRSSIVTSEKC</sequence>
<feature type="domain" description="Tyrosine specific protein phosphatases" evidence="4">
    <location>
        <begin position="291"/>
        <end position="369"/>
    </location>
</feature>
<keyword evidence="1" id="KW-0378">Hydrolase</keyword>
<feature type="region of interest" description="Disordered" evidence="2">
    <location>
        <begin position="260"/>
        <end position="289"/>
    </location>
</feature>
<name>A0A8H5AXF0_9AGAR</name>
<dbReference type="PROSITE" id="PS50056">
    <property type="entry name" value="TYR_PHOSPHATASE_2"/>
    <property type="match status" value="1"/>
</dbReference>
<dbReference type="InterPro" id="IPR016130">
    <property type="entry name" value="Tyr_Pase_AS"/>
</dbReference>
<feature type="chain" id="PRO_5034200719" description="Tyrosine specific protein phosphatases domain-containing protein" evidence="3">
    <location>
        <begin position="22"/>
        <end position="440"/>
    </location>
</feature>
<feature type="compositionally biased region" description="Low complexity" evidence="2">
    <location>
        <begin position="51"/>
        <end position="61"/>
    </location>
</feature>
<gene>
    <name evidence="5" type="ORF">D9619_003796</name>
</gene>
<dbReference type="Gene3D" id="3.90.190.10">
    <property type="entry name" value="Protein tyrosine phosphatase superfamily"/>
    <property type="match status" value="1"/>
</dbReference>